<comment type="subunit">
    <text evidence="5">Monomer.</text>
</comment>
<dbReference type="InterPro" id="IPR043683">
    <property type="entry name" value="TetX_monooxygenase"/>
</dbReference>
<keyword evidence="3 5" id="KW-0560">Oxidoreductase</keyword>
<feature type="binding site" evidence="5">
    <location>
        <position position="149"/>
    </location>
    <ligand>
        <name>FAD</name>
        <dbReference type="ChEBI" id="CHEBI:57692"/>
    </ligand>
</feature>
<name>A0A917DQS5_9BACT</name>
<comment type="catalytic activity">
    <reaction evidence="5">
        <text>a tetracycline + NADPH + O2 + H(+) = an 11a-hydroxytetracycline + NADP(+) + H2O</text>
        <dbReference type="Rhea" id="RHEA:61444"/>
        <dbReference type="ChEBI" id="CHEBI:15377"/>
        <dbReference type="ChEBI" id="CHEBI:15378"/>
        <dbReference type="ChEBI" id="CHEBI:15379"/>
        <dbReference type="ChEBI" id="CHEBI:57783"/>
        <dbReference type="ChEBI" id="CHEBI:58349"/>
        <dbReference type="ChEBI" id="CHEBI:144644"/>
        <dbReference type="ChEBI" id="CHEBI:144645"/>
    </reaction>
</comment>
<evidence type="ECO:0000256" key="3">
    <source>
        <dbReference type="ARBA" id="ARBA00023002"/>
    </source>
</evidence>
<keyword evidence="5" id="KW-0963">Cytoplasm</keyword>
<dbReference type="Proteomes" id="UP000609064">
    <property type="component" value="Unassembled WGS sequence"/>
</dbReference>
<keyword evidence="5" id="KW-0547">Nucleotide-binding</keyword>
<dbReference type="InterPro" id="IPR036188">
    <property type="entry name" value="FAD/NAD-bd_sf"/>
</dbReference>
<dbReference type="EMBL" id="BMKK01000005">
    <property type="protein sequence ID" value="GGD60207.1"/>
    <property type="molecule type" value="Genomic_DNA"/>
</dbReference>
<evidence type="ECO:0000259" key="6">
    <source>
        <dbReference type="Pfam" id="PF01494"/>
    </source>
</evidence>
<dbReference type="Pfam" id="PF01494">
    <property type="entry name" value="FAD_binding_3"/>
    <property type="match status" value="1"/>
</dbReference>
<dbReference type="PRINTS" id="PR00420">
    <property type="entry name" value="RNGMNOXGNASE"/>
</dbReference>
<keyword evidence="8" id="KW-1185">Reference proteome</keyword>
<reference evidence="7" key="1">
    <citation type="journal article" date="2014" name="Int. J. Syst. Evol. Microbiol.">
        <title>Complete genome sequence of Corynebacterium casei LMG S-19264T (=DSM 44701T), isolated from a smear-ripened cheese.</title>
        <authorList>
            <consortium name="US DOE Joint Genome Institute (JGI-PGF)"/>
            <person name="Walter F."/>
            <person name="Albersmeier A."/>
            <person name="Kalinowski J."/>
            <person name="Ruckert C."/>
        </authorList>
    </citation>
    <scope>NUCLEOTIDE SEQUENCE</scope>
    <source>
        <strain evidence="7">CGMCC 1.15958</strain>
    </source>
</reference>
<comment type="caution">
    <text evidence="7">The sequence shown here is derived from an EMBL/GenBank/DDBJ whole genome shotgun (WGS) entry which is preliminary data.</text>
</comment>
<dbReference type="GO" id="GO:0046677">
    <property type="term" value="P:response to antibiotic"/>
    <property type="evidence" value="ECO:0007669"/>
    <property type="project" value="InterPro"/>
</dbReference>
<evidence type="ECO:0000256" key="5">
    <source>
        <dbReference type="HAMAP-Rule" id="MF_00845"/>
    </source>
</evidence>
<dbReference type="PANTHER" id="PTHR46972">
    <property type="entry name" value="MONOOXYGENASE ASQM-RELATED"/>
    <property type="match status" value="1"/>
</dbReference>
<evidence type="ECO:0000256" key="1">
    <source>
        <dbReference type="ARBA" id="ARBA00022630"/>
    </source>
</evidence>
<evidence type="ECO:0000313" key="7">
    <source>
        <dbReference type="EMBL" id="GGD60207.1"/>
    </source>
</evidence>
<keyword evidence="1 5" id="KW-0285">Flavoprotein</keyword>
<dbReference type="EC" id="1.14.13.-" evidence="5"/>
<feature type="domain" description="FAD-binding" evidence="6">
    <location>
        <begin position="44"/>
        <end position="394"/>
    </location>
</feature>
<reference evidence="7" key="2">
    <citation type="submission" date="2020-09" db="EMBL/GenBank/DDBJ databases">
        <authorList>
            <person name="Sun Q."/>
            <person name="Zhou Y."/>
        </authorList>
    </citation>
    <scope>NUCLEOTIDE SEQUENCE</scope>
    <source>
        <strain evidence="7">CGMCC 1.15958</strain>
    </source>
</reference>
<evidence type="ECO:0000313" key="8">
    <source>
        <dbReference type="Proteomes" id="UP000609064"/>
    </source>
</evidence>
<dbReference type="AlphaFoldDB" id="A0A917DQS5"/>
<dbReference type="PANTHER" id="PTHR46972:SF1">
    <property type="entry name" value="FAD DEPENDENT OXIDOREDUCTASE DOMAIN-CONTAINING PROTEIN"/>
    <property type="match status" value="1"/>
</dbReference>
<comment type="function">
    <text evidence="5">An FAD-requiring monooxygenase active on some tetracycline antibiotic derivatives, which leads to their inactivation. Hydroxylates carbon 11a of tetracycline and some analogs.</text>
</comment>
<sequence length="422" mass="47493">MNEKNYVDSSKIKTSDLYNFEFLRPNNFASYLKLFDMLITNKTIAIIGGGPGGLTLARLLQLKGANVKVYERDYNKDARVQGSPLDLHEDSGLAALRKANLLEEFKNNFLVGADKTKILNERAEVFYSDHDTKPNENFDDVGFRPEIDRGALRKILLESLQPDTIIWDSHFISMEKQNEGWLLHFKNETSVYADIVVAADGANSKIRPYITDIKAFYSGIMMLEGNIYEAAKQTPNISTLLGGGKIMAFGNEQDILMGQKAKGEIGFYISFKAEENWARNSSLDFSDRDQLLAWFKTKYANWSSIWHELFENSAIPFIPRPIYCMPLDQTWTAQSNLTMIGDAAHVMPPFAGEGVNMAMLDALELSECLTSIKYDSRQDAIATFESNMRKRAAIIAKESLDNGERMHAANALSTMLEFFGGN</sequence>
<dbReference type="InterPro" id="IPR002938">
    <property type="entry name" value="FAD-bd"/>
</dbReference>
<keyword evidence="2 5" id="KW-0274">FAD</keyword>
<accession>A0A917DQS5</accession>
<keyword evidence="5" id="KW-0521">NADP</keyword>
<dbReference type="GO" id="GO:0005737">
    <property type="term" value="C:cytoplasm"/>
    <property type="evidence" value="ECO:0007669"/>
    <property type="project" value="UniProtKB-SubCell"/>
</dbReference>
<comment type="domain">
    <text evidence="5">Consists of an N-terminal FAD-binding domain with a Rossman fold and a C-terminal substrate-binding domain.</text>
</comment>
<feature type="binding site" evidence="5">
    <location>
        <position position="342"/>
    </location>
    <ligand>
        <name>FAD</name>
        <dbReference type="ChEBI" id="CHEBI:57692"/>
    </ligand>
</feature>
<comment type="similarity">
    <text evidence="5">Belongs to the aromatic-ring hydroxylase family. TetX subfamily.</text>
</comment>
<dbReference type="GO" id="GO:0071949">
    <property type="term" value="F:FAD binding"/>
    <property type="evidence" value="ECO:0007669"/>
    <property type="project" value="InterPro"/>
</dbReference>
<evidence type="ECO:0000256" key="2">
    <source>
        <dbReference type="ARBA" id="ARBA00022827"/>
    </source>
</evidence>
<comment type="cofactor">
    <cofactor evidence="5">
        <name>FAD</name>
        <dbReference type="ChEBI" id="CHEBI:57692"/>
    </cofactor>
</comment>
<evidence type="ECO:0000256" key="4">
    <source>
        <dbReference type="ARBA" id="ARBA00023033"/>
    </source>
</evidence>
<feature type="binding site" evidence="5">
    <location>
        <position position="86"/>
    </location>
    <ligand>
        <name>FAD</name>
        <dbReference type="ChEBI" id="CHEBI:57692"/>
    </ligand>
</feature>
<dbReference type="HAMAP" id="MF_00845">
    <property type="entry name" value="TetX_monooxygenase"/>
    <property type="match status" value="1"/>
</dbReference>
<dbReference type="Gene3D" id="3.50.50.60">
    <property type="entry name" value="FAD/NAD(P)-binding domain"/>
    <property type="match status" value="1"/>
</dbReference>
<feature type="binding site" evidence="5">
    <location>
        <position position="79"/>
    </location>
    <ligand>
        <name>NADPH</name>
        <dbReference type="ChEBI" id="CHEBI:57783"/>
    </ligand>
</feature>
<dbReference type="GO" id="GO:0004497">
    <property type="term" value="F:monooxygenase activity"/>
    <property type="evidence" value="ECO:0007669"/>
    <property type="project" value="UniProtKB-UniRule"/>
</dbReference>
<keyword evidence="4 5" id="KW-0503">Monooxygenase</keyword>
<gene>
    <name evidence="7" type="primary">tetX</name>
    <name evidence="7" type="ORF">GCM10011514_25200</name>
</gene>
<dbReference type="SUPFAM" id="SSF51905">
    <property type="entry name" value="FAD/NAD(P)-binding domain"/>
    <property type="match status" value="1"/>
</dbReference>
<proteinExistence type="inferred from homology"/>
<comment type="subcellular location">
    <subcellularLocation>
        <location evidence="5">Cytoplasm</location>
    </subcellularLocation>
</comment>
<protein>
    <recommendedName>
        <fullName evidence="5">Flavin-dependent monooxygenase</fullName>
    </recommendedName>
    <alternativeName>
        <fullName evidence="5">TetX monooxygenase</fullName>
        <shortName evidence="5">TetX</shortName>
        <ecNumber evidence="5">1.14.13.-</ecNumber>
    </alternativeName>
</protein>
<organism evidence="7 8">
    <name type="scientific">Emticicia aquatilis</name>
    <dbReference type="NCBI Taxonomy" id="1537369"/>
    <lineage>
        <taxon>Bacteria</taxon>
        <taxon>Pseudomonadati</taxon>
        <taxon>Bacteroidota</taxon>
        <taxon>Cytophagia</taxon>
        <taxon>Cytophagales</taxon>
        <taxon>Leadbetterellaceae</taxon>
        <taxon>Emticicia</taxon>
    </lineage>
</organism>
<dbReference type="RefSeq" id="WP_229250657.1">
    <property type="nucleotide sequence ID" value="NZ_BMKK01000005.1"/>
</dbReference>